<reference evidence="2" key="1">
    <citation type="submission" date="2020-02" db="EMBL/GenBank/DDBJ databases">
        <authorList>
            <person name="Meier V. D."/>
        </authorList>
    </citation>
    <scope>NUCLEOTIDE SEQUENCE</scope>
    <source>
        <strain evidence="2">AVDCRST_MAG41</strain>
    </source>
</reference>
<gene>
    <name evidence="2" type="ORF">AVDCRST_MAG41-3262</name>
</gene>
<keyword evidence="1" id="KW-0732">Signal</keyword>
<organism evidence="2">
    <name type="scientific">uncultured Mycobacteriales bacterium</name>
    <dbReference type="NCBI Taxonomy" id="581187"/>
    <lineage>
        <taxon>Bacteria</taxon>
        <taxon>Bacillati</taxon>
        <taxon>Actinomycetota</taxon>
        <taxon>Actinomycetes</taxon>
        <taxon>Mycobacteriales</taxon>
        <taxon>environmental samples</taxon>
    </lineage>
</organism>
<feature type="chain" id="PRO_5038379485" evidence="1">
    <location>
        <begin position="31"/>
        <end position="134"/>
    </location>
</feature>
<sequence>MRPRRSPEGAGARAWTAALLLALATVPACGPPAAGNLYAPGHLGVAGPSQVGRPVGIGGPWLCSNGTGPVRLISIEPVTRVGDLDLRVAVHRIATARPTDLVGGGDEPLPASYGPVSGAEVPACSSDHRLVVGL</sequence>
<dbReference type="AlphaFoldDB" id="A0A6J4JC98"/>
<proteinExistence type="predicted"/>
<evidence type="ECO:0000256" key="1">
    <source>
        <dbReference type="SAM" id="SignalP"/>
    </source>
</evidence>
<evidence type="ECO:0000313" key="2">
    <source>
        <dbReference type="EMBL" id="CAA9276410.1"/>
    </source>
</evidence>
<dbReference type="EMBL" id="CADCTP010000298">
    <property type="protein sequence ID" value="CAA9276410.1"/>
    <property type="molecule type" value="Genomic_DNA"/>
</dbReference>
<name>A0A6J4JC98_9ACTN</name>
<feature type="signal peptide" evidence="1">
    <location>
        <begin position="1"/>
        <end position="30"/>
    </location>
</feature>
<protein>
    <submittedName>
        <fullName evidence="2">Uncharacterized protein</fullName>
    </submittedName>
</protein>
<accession>A0A6J4JC98</accession>